<name>A0ABW7GT70_9BURK</name>
<evidence type="ECO:0000256" key="2">
    <source>
        <dbReference type="ARBA" id="ARBA00022801"/>
    </source>
</evidence>
<organism evidence="8 9">
    <name type="scientific">Pelomonas baiyunensis</name>
    <dbReference type="NCBI Taxonomy" id="3299026"/>
    <lineage>
        <taxon>Bacteria</taxon>
        <taxon>Pseudomonadati</taxon>
        <taxon>Pseudomonadota</taxon>
        <taxon>Betaproteobacteria</taxon>
        <taxon>Burkholderiales</taxon>
        <taxon>Sphaerotilaceae</taxon>
        <taxon>Roseateles</taxon>
    </lineage>
</organism>
<feature type="domain" description="Glycosyl hydrolases family 2 sugar binding" evidence="7">
    <location>
        <begin position="97"/>
        <end position="202"/>
    </location>
</feature>
<evidence type="ECO:0000256" key="1">
    <source>
        <dbReference type="ARBA" id="ARBA00007401"/>
    </source>
</evidence>
<protein>
    <submittedName>
        <fullName evidence="8">Glycoside hydrolase family 2 protein</fullName>
    </submittedName>
</protein>
<evidence type="ECO:0000256" key="4">
    <source>
        <dbReference type="SAM" id="SignalP"/>
    </source>
</evidence>
<dbReference type="InterPro" id="IPR006103">
    <property type="entry name" value="Glyco_hydro_2_cat"/>
</dbReference>
<dbReference type="InterPro" id="IPR006104">
    <property type="entry name" value="Glyco_hydro_2_N"/>
</dbReference>
<dbReference type="PANTHER" id="PTHR42732">
    <property type="entry name" value="BETA-GALACTOSIDASE"/>
    <property type="match status" value="1"/>
</dbReference>
<dbReference type="PANTHER" id="PTHR42732:SF2">
    <property type="entry name" value="BETA-MANNOSIDASE"/>
    <property type="match status" value="1"/>
</dbReference>
<feature type="chain" id="PRO_5045616611" evidence="4">
    <location>
        <begin position="20"/>
        <end position="599"/>
    </location>
</feature>
<evidence type="ECO:0000259" key="5">
    <source>
        <dbReference type="Pfam" id="PF00703"/>
    </source>
</evidence>
<dbReference type="InterPro" id="IPR013783">
    <property type="entry name" value="Ig-like_fold"/>
</dbReference>
<feature type="signal peptide" evidence="4">
    <location>
        <begin position="1"/>
        <end position="19"/>
    </location>
</feature>
<feature type="domain" description="Glycoside hydrolase family 2 catalytic" evidence="6">
    <location>
        <begin position="355"/>
        <end position="467"/>
    </location>
</feature>
<dbReference type="RefSeq" id="WP_394380178.1">
    <property type="nucleotide sequence ID" value="NZ_JBIGIB010000001.1"/>
</dbReference>
<evidence type="ECO:0000313" key="9">
    <source>
        <dbReference type="Proteomes" id="UP001606303"/>
    </source>
</evidence>
<dbReference type="SUPFAM" id="SSF51445">
    <property type="entry name" value="(Trans)glycosidases"/>
    <property type="match status" value="1"/>
</dbReference>
<keyword evidence="4" id="KW-0732">Signal</keyword>
<dbReference type="GO" id="GO:0016787">
    <property type="term" value="F:hydrolase activity"/>
    <property type="evidence" value="ECO:0007669"/>
    <property type="project" value="UniProtKB-KW"/>
</dbReference>
<comment type="similarity">
    <text evidence="1">Belongs to the glycosyl hydrolase 2 family.</text>
</comment>
<sequence length="599" mass="66674">MRLLISALVLALAGTAAHAQEPEKPFVPGVRLTTPWTDAAEKAAVPLPEYPRPQLVRKEWLNLNGPWDYWGGKGAPDALHVPANPPAFPAVVQKVRVPYPVESRLSGIERLGEVNLWYRRSFEIPANWAGQRVRINFGAVDRVATVYVNGTRVGFHDGGYTAFSFDITDQLKPGANELVVAVFDPSTGDGMVGKQSLKPGGIFYTPSSGIWQTVWLEPVGAAHVARLDLTPDVAKQQLQLIVRADADAEVEAVALRDGKPVGRVTGRPGTELTLAVPKPRLWSPDDPFLYDLKVTLKRGDKVVDQVDSYFGMRSIAVGVVAGVPRPLLNGKFVFQFGPLDQGFWPDGLYTAPTDEALKFDLQATKDLGFNMVRKHIKVEPARWFYWADKLGLLVWQDMPQAWDAETNLTVRARTEGQMREIVDQLRSVPSIVTWVIFNESWGDFEHRRMADAFKALDASRLVNTHSGINFEPADQGKGDLIDLHDYPGPAWVNWQPGRVAVLGEYGGNSLRVPGHMYRPDSKCCYLLYESKEAVTKVYVEQAARLREYAATQGLSAAVYTETTDVEEELNGFFTYDRQVQKLDFAQVKKANRALIQFGR</sequence>
<dbReference type="Pfam" id="PF02836">
    <property type="entry name" value="Glyco_hydro_2_C"/>
    <property type="match status" value="1"/>
</dbReference>
<reference evidence="8 9" key="1">
    <citation type="submission" date="2024-08" db="EMBL/GenBank/DDBJ databases">
        <authorList>
            <person name="Lu H."/>
        </authorList>
    </citation>
    <scope>NUCLEOTIDE SEQUENCE [LARGE SCALE GENOMIC DNA]</scope>
    <source>
        <strain evidence="8 9">BYS87W</strain>
    </source>
</reference>
<evidence type="ECO:0000313" key="8">
    <source>
        <dbReference type="EMBL" id="MFG6465156.1"/>
    </source>
</evidence>
<dbReference type="InterPro" id="IPR008979">
    <property type="entry name" value="Galactose-bd-like_sf"/>
</dbReference>
<dbReference type="InterPro" id="IPR051913">
    <property type="entry name" value="GH2_Domain-Containing"/>
</dbReference>
<evidence type="ECO:0000259" key="7">
    <source>
        <dbReference type="Pfam" id="PF02837"/>
    </source>
</evidence>
<dbReference type="SUPFAM" id="SSF49785">
    <property type="entry name" value="Galactose-binding domain-like"/>
    <property type="match status" value="1"/>
</dbReference>
<evidence type="ECO:0000259" key="6">
    <source>
        <dbReference type="Pfam" id="PF02836"/>
    </source>
</evidence>
<dbReference type="EMBL" id="JBIGIB010000001">
    <property type="protein sequence ID" value="MFG6465156.1"/>
    <property type="molecule type" value="Genomic_DNA"/>
</dbReference>
<dbReference type="InterPro" id="IPR036156">
    <property type="entry name" value="Beta-gal/glucu_dom_sf"/>
</dbReference>
<dbReference type="Gene3D" id="3.20.20.80">
    <property type="entry name" value="Glycosidases"/>
    <property type="match status" value="1"/>
</dbReference>
<accession>A0ABW7GT70</accession>
<keyword evidence="3" id="KW-0326">Glycosidase</keyword>
<keyword evidence="9" id="KW-1185">Reference proteome</keyword>
<keyword evidence="2 8" id="KW-0378">Hydrolase</keyword>
<dbReference type="SUPFAM" id="SSF49303">
    <property type="entry name" value="beta-Galactosidase/glucuronidase domain"/>
    <property type="match status" value="1"/>
</dbReference>
<dbReference type="Pfam" id="PF00703">
    <property type="entry name" value="Glyco_hydro_2"/>
    <property type="match status" value="1"/>
</dbReference>
<gene>
    <name evidence="8" type="ORF">ACG01O_00900</name>
</gene>
<evidence type="ECO:0000256" key="3">
    <source>
        <dbReference type="ARBA" id="ARBA00023295"/>
    </source>
</evidence>
<feature type="domain" description="Glycoside hydrolase family 2 immunoglobulin-like beta-sandwich" evidence="5">
    <location>
        <begin position="248"/>
        <end position="313"/>
    </location>
</feature>
<dbReference type="InterPro" id="IPR017853">
    <property type="entry name" value="GH"/>
</dbReference>
<dbReference type="Pfam" id="PF02837">
    <property type="entry name" value="Glyco_hydro_2_N"/>
    <property type="match status" value="1"/>
</dbReference>
<comment type="caution">
    <text evidence="8">The sequence shown here is derived from an EMBL/GenBank/DDBJ whole genome shotgun (WGS) entry which is preliminary data.</text>
</comment>
<dbReference type="Gene3D" id="2.60.40.10">
    <property type="entry name" value="Immunoglobulins"/>
    <property type="match status" value="1"/>
</dbReference>
<dbReference type="InterPro" id="IPR006102">
    <property type="entry name" value="Ig-like_GH2"/>
</dbReference>
<dbReference type="Gene3D" id="2.60.120.260">
    <property type="entry name" value="Galactose-binding domain-like"/>
    <property type="match status" value="1"/>
</dbReference>
<dbReference type="Proteomes" id="UP001606303">
    <property type="component" value="Unassembled WGS sequence"/>
</dbReference>
<proteinExistence type="inferred from homology"/>